<dbReference type="GO" id="GO:0016810">
    <property type="term" value="F:hydrolase activity, acting on carbon-nitrogen (but not peptide) bonds"/>
    <property type="evidence" value="ECO:0007669"/>
    <property type="project" value="InterPro"/>
</dbReference>
<keyword evidence="3 6" id="KW-0732">Signal</keyword>
<feature type="chain" id="PRO_5001726397" description="NodB homology domain-containing protein" evidence="6">
    <location>
        <begin position="21"/>
        <end position="241"/>
    </location>
</feature>
<evidence type="ECO:0000256" key="3">
    <source>
        <dbReference type="ARBA" id="ARBA00022729"/>
    </source>
</evidence>
<dbReference type="OrthoDB" id="2125469at2759"/>
<keyword evidence="5" id="KW-0119">Carbohydrate metabolism</keyword>
<gene>
    <name evidence="8" type="ORF">LRAMOSA07790</name>
</gene>
<dbReference type="PROSITE" id="PS51677">
    <property type="entry name" value="NODB"/>
    <property type="match status" value="1"/>
</dbReference>
<dbReference type="GO" id="GO:0005975">
    <property type="term" value="P:carbohydrate metabolic process"/>
    <property type="evidence" value="ECO:0007669"/>
    <property type="project" value="InterPro"/>
</dbReference>
<evidence type="ECO:0000256" key="6">
    <source>
        <dbReference type="SAM" id="SignalP"/>
    </source>
</evidence>
<sequence>MQLVFKTLVSLAVLASYVSAMPLVKRAPATVYSKCKESGTFALTFDDGPYEYTPQLLKLLNDNDVKATFFINGKNYVNVATDELNGQSYEDILKQVSDAGHQIGSHTYEHKNIDGLSRSEIEEQMNKNSDVIYNAIGKRPAFMRPPEGAYNDNALDVLGDLGYRGVIMWDIDSQDWATHNLAKEKGEYNKVLNNGATGHISLQHEVYDQTVNELVPWVINELKGKVKFVTVAECLGMEPYQ</sequence>
<evidence type="ECO:0000256" key="1">
    <source>
        <dbReference type="ARBA" id="ARBA00001941"/>
    </source>
</evidence>
<reference evidence="8" key="1">
    <citation type="journal article" date="2014" name="Genome Announc.">
        <title>De novo whole-genome sequence and genome annotation of Lichtheimia ramosa.</title>
        <authorList>
            <person name="Linde J."/>
            <person name="Schwartze V."/>
            <person name="Binder U."/>
            <person name="Lass-Florl C."/>
            <person name="Voigt K."/>
            <person name="Horn F."/>
        </authorList>
    </citation>
    <scope>NUCLEOTIDE SEQUENCE</scope>
    <source>
        <strain evidence="8">JMRC FSU:6197</strain>
    </source>
</reference>
<dbReference type="InterPro" id="IPR011330">
    <property type="entry name" value="Glyco_hydro/deAcase_b/a-brl"/>
</dbReference>
<feature type="signal peptide" evidence="6">
    <location>
        <begin position="1"/>
        <end position="20"/>
    </location>
</feature>
<dbReference type="SUPFAM" id="SSF88713">
    <property type="entry name" value="Glycoside hydrolase/deacetylase"/>
    <property type="match status" value="1"/>
</dbReference>
<proteinExistence type="predicted"/>
<evidence type="ECO:0000256" key="2">
    <source>
        <dbReference type="ARBA" id="ARBA00022723"/>
    </source>
</evidence>
<dbReference type="Gene3D" id="3.20.20.370">
    <property type="entry name" value="Glycoside hydrolase/deacetylase"/>
    <property type="match status" value="1"/>
</dbReference>
<dbReference type="AlphaFoldDB" id="A0A077WC15"/>
<dbReference type="InterPro" id="IPR002509">
    <property type="entry name" value="NODB_dom"/>
</dbReference>
<evidence type="ECO:0000313" key="8">
    <source>
        <dbReference type="EMBL" id="CDS05261.1"/>
    </source>
</evidence>
<evidence type="ECO:0000256" key="5">
    <source>
        <dbReference type="ARBA" id="ARBA00023277"/>
    </source>
</evidence>
<accession>A0A077WC15</accession>
<dbReference type="Pfam" id="PF01522">
    <property type="entry name" value="Polysacc_deac_1"/>
    <property type="match status" value="1"/>
</dbReference>
<name>A0A077WC15_9FUNG</name>
<keyword evidence="2" id="KW-0479">Metal-binding</keyword>
<evidence type="ECO:0000256" key="4">
    <source>
        <dbReference type="ARBA" id="ARBA00022801"/>
    </source>
</evidence>
<keyword evidence="4" id="KW-0378">Hydrolase</keyword>
<protein>
    <recommendedName>
        <fullName evidence="7">NodB homology domain-containing protein</fullName>
    </recommendedName>
</protein>
<dbReference type="PANTHER" id="PTHR46471:SF2">
    <property type="entry name" value="CHITIN DEACETYLASE-RELATED"/>
    <property type="match status" value="1"/>
</dbReference>
<comment type="cofactor">
    <cofactor evidence="1">
        <name>Co(2+)</name>
        <dbReference type="ChEBI" id="CHEBI:48828"/>
    </cofactor>
</comment>
<organism evidence="8">
    <name type="scientific">Lichtheimia ramosa</name>
    <dbReference type="NCBI Taxonomy" id="688394"/>
    <lineage>
        <taxon>Eukaryota</taxon>
        <taxon>Fungi</taxon>
        <taxon>Fungi incertae sedis</taxon>
        <taxon>Mucoromycota</taxon>
        <taxon>Mucoromycotina</taxon>
        <taxon>Mucoromycetes</taxon>
        <taxon>Mucorales</taxon>
        <taxon>Lichtheimiaceae</taxon>
        <taxon>Lichtheimia</taxon>
    </lineage>
</organism>
<dbReference type="PANTHER" id="PTHR46471">
    <property type="entry name" value="CHITIN DEACETYLASE"/>
    <property type="match status" value="1"/>
</dbReference>
<dbReference type="CDD" id="cd10951">
    <property type="entry name" value="CE4_ClCDA_like"/>
    <property type="match status" value="1"/>
</dbReference>
<dbReference type="EMBL" id="LK023316">
    <property type="protein sequence ID" value="CDS05261.1"/>
    <property type="molecule type" value="Genomic_DNA"/>
</dbReference>
<feature type="domain" description="NodB homology" evidence="7">
    <location>
        <begin position="39"/>
        <end position="231"/>
    </location>
</feature>
<evidence type="ECO:0000259" key="7">
    <source>
        <dbReference type="PROSITE" id="PS51677"/>
    </source>
</evidence>
<dbReference type="GO" id="GO:0046872">
    <property type="term" value="F:metal ion binding"/>
    <property type="evidence" value="ECO:0007669"/>
    <property type="project" value="UniProtKB-KW"/>
</dbReference>